<dbReference type="Gene3D" id="1.10.12.10">
    <property type="entry name" value="Lyase 2-enoyl-coa Hydratase, Chain A, domain 2"/>
    <property type="match status" value="1"/>
</dbReference>
<keyword evidence="3" id="KW-1185">Reference proteome</keyword>
<dbReference type="PANTHER" id="PTHR43459:SF1">
    <property type="entry name" value="EG:BACN32G11.4 PROTEIN"/>
    <property type="match status" value="1"/>
</dbReference>
<evidence type="ECO:0000313" key="2">
    <source>
        <dbReference type="EMBL" id="RUQ29948.1"/>
    </source>
</evidence>
<sequence length="268" mass="29386">MGIESASAQASVIVTYSGRTATVEMNRPEAMNAMNEEMLRELVNALKEITDNEDVHAVILKGKGKAFSAGGDIKMMLSSEGEEGEAAFNSLMDCISELVTTLYFMPKLTICGIHGAAAGLGLSVALAADYIIAEPESKIAMNFIGIGLIPDGGGHFFLERKLGEVRAKELIWEGKVMRAQEAFEKGLIHEVAAETLEQSIETKLQKWLNSPIQAMIKTKKILGEKNRPLLLKMLELEKNAQMKMRKTSDHQEGVKAFVEKRNPNFTGN</sequence>
<dbReference type="Proteomes" id="UP000267430">
    <property type="component" value="Unassembled WGS sequence"/>
</dbReference>
<reference evidence="2 3" key="1">
    <citation type="submission" date="2018-12" db="EMBL/GenBank/DDBJ databases">
        <title>Bacillus chawlae sp. nov., Bacillus glennii sp. nov., and Bacillus saganii sp. nov. Isolated from the Vehicle Assembly Building at Kennedy Space Center where the Viking Spacecraft were Assembled.</title>
        <authorList>
            <person name="Seuylemezian A."/>
            <person name="Vaishampayan P."/>
        </authorList>
    </citation>
    <scope>NUCLEOTIDE SEQUENCE [LARGE SCALE GENOMIC DNA]</scope>
    <source>
        <strain evidence="2 3">L5</strain>
    </source>
</reference>
<comment type="similarity">
    <text evidence="1">Belongs to the enoyl-CoA hydratase/isomerase family.</text>
</comment>
<keyword evidence="2" id="KW-0456">Lyase</keyword>
<organism evidence="2 3">
    <name type="scientific">Peribacillus cavernae</name>
    <dbReference type="NCBI Taxonomy" id="1674310"/>
    <lineage>
        <taxon>Bacteria</taxon>
        <taxon>Bacillati</taxon>
        <taxon>Bacillota</taxon>
        <taxon>Bacilli</taxon>
        <taxon>Bacillales</taxon>
        <taxon>Bacillaceae</taxon>
        <taxon>Peribacillus</taxon>
    </lineage>
</organism>
<dbReference type="EC" id="4.2.1.17" evidence="2"/>
<dbReference type="Gene3D" id="3.90.226.10">
    <property type="entry name" value="2-enoyl-CoA Hydratase, Chain A, domain 1"/>
    <property type="match status" value="1"/>
</dbReference>
<protein>
    <submittedName>
        <fullName evidence="2">Enoyl-CoA hydratase</fullName>
        <ecNumber evidence="2">4.2.1.17</ecNumber>
    </submittedName>
</protein>
<dbReference type="Pfam" id="PF00378">
    <property type="entry name" value="ECH_1"/>
    <property type="match status" value="1"/>
</dbReference>
<evidence type="ECO:0000256" key="1">
    <source>
        <dbReference type="ARBA" id="ARBA00005254"/>
    </source>
</evidence>
<gene>
    <name evidence="2" type="ORF">ELQ35_06205</name>
</gene>
<dbReference type="PANTHER" id="PTHR43459">
    <property type="entry name" value="ENOYL-COA HYDRATASE"/>
    <property type="match status" value="1"/>
</dbReference>
<dbReference type="CDD" id="cd06558">
    <property type="entry name" value="crotonase-like"/>
    <property type="match status" value="1"/>
</dbReference>
<dbReference type="InterPro" id="IPR001753">
    <property type="entry name" value="Enoyl-CoA_hydra/iso"/>
</dbReference>
<evidence type="ECO:0000313" key="3">
    <source>
        <dbReference type="Proteomes" id="UP000267430"/>
    </source>
</evidence>
<dbReference type="InterPro" id="IPR029045">
    <property type="entry name" value="ClpP/crotonase-like_dom_sf"/>
</dbReference>
<name>A0A3S1B7I6_9BACI</name>
<dbReference type="AlphaFoldDB" id="A0A3S1B7I6"/>
<dbReference type="GO" id="GO:0004300">
    <property type="term" value="F:enoyl-CoA hydratase activity"/>
    <property type="evidence" value="ECO:0007669"/>
    <property type="project" value="UniProtKB-EC"/>
</dbReference>
<dbReference type="NCBIfam" id="NF005804">
    <property type="entry name" value="PRK07659.1"/>
    <property type="match status" value="1"/>
</dbReference>
<proteinExistence type="inferred from homology"/>
<dbReference type="OrthoDB" id="9775794at2"/>
<dbReference type="InterPro" id="IPR014748">
    <property type="entry name" value="Enoyl-CoA_hydra_C"/>
</dbReference>
<accession>A0A3S1B7I6</accession>
<dbReference type="SUPFAM" id="SSF52096">
    <property type="entry name" value="ClpP/crotonase"/>
    <property type="match status" value="1"/>
</dbReference>
<dbReference type="EMBL" id="RYZZ01000007">
    <property type="protein sequence ID" value="RUQ29948.1"/>
    <property type="molecule type" value="Genomic_DNA"/>
</dbReference>
<comment type="caution">
    <text evidence="2">The sequence shown here is derived from an EMBL/GenBank/DDBJ whole genome shotgun (WGS) entry which is preliminary data.</text>
</comment>